<reference evidence="8" key="1">
    <citation type="submission" date="2022-04" db="EMBL/GenBank/DDBJ databases">
        <title>A functionally conserved STORR gene fusion in Papaver species that diverged 16.8 million years ago.</title>
        <authorList>
            <person name="Catania T."/>
        </authorList>
    </citation>
    <scope>NUCLEOTIDE SEQUENCE</scope>
    <source>
        <strain evidence="8">S-188037</strain>
    </source>
</reference>
<evidence type="ECO:0000313" key="9">
    <source>
        <dbReference type="Proteomes" id="UP001202328"/>
    </source>
</evidence>
<evidence type="ECO:0000256" key="2">
    <source>
        <dbReference type="ARBA" id="ARBA00023015"/>
    </source>
</evidence>
<comment type="caution">
    <text evidence="8">The sequence shown here is derived from an EMBL/GenBank/DDBJ whole genome shotgun (WGS) entry which is preliminary data.</text>
</comment>
<proteinExistence type="predicted"/>
<feature type="region of interest" description="Disordered" evidence="6">
    <location>
        <begin position="75"/>
        <end position="102"/>
    </location>
</feature>
<evidence type="ECO:0000256" key="1">
    <source>
        <dbReference type="ARBA" id="ARBA00004123"/>
    </source>
</evidence>
<evidence type="ECO:0000259" key="7">
    <source>
        <dbReference type="PROSITE" id="PS50811"/>
    </source>
</evidence>
<evidence type="ECO:0000256" key="4">
    <source>
        <dbReference type="ARBA" id="ARBA00023163"/>
    </source>
</evidence>
<evidence type="ECO:0000256" key="3">
    <source>
        <dbReference type="ARBA" id="ARBA00023125"/>
    </source>
</evidence>
<feature type="domain" description="WRKY" evidence="7">
    <location>
        <begin position="114"/>
        <end position="177"/>
    </location>
</feature>
<dbReference type="GO" id="GO:0003700">
    <property type="term" value="F:DNA-binding transcription factor activity"/>
    <property type="evidence" value="ECO:0007669"/>
    <property type="project" value="InterPro"/>
</dbReference>
<dbReference type="Gene3D" id="2.20.25.80">
    <property type="entry name" value="WRKY domain"/>
    <property type="match status" value="1"/>
</dbReference>
<dbReference type="AlphaFoldDB" id="A0AAD4THF5"/>
<organism evidence="8 9">
    <name type="scientific">Papaver atlanticum</name>
    <dbReference type="NCBI Taxonomy" id="357466"/>
    <lineage>
        <taxon>Eukaryota</taxon>
        <taxon>Viridiplantae</taxon>
        <taxon>Streptophyta</taxon>
        <taxon>Embryophyta</taxon>
        <taxon>Tracheophyta</taxon>
        <taxon>Spermatophyta</taxon>
        <taxon>Magnoliopsida</taxon>
        <taxon>Ranunculales</taxon>
        <taxon>Papaveraceae</taxon>
        <taxon>Papaveroideae</taxon>
        <taxon>Papaver</taxon>
    </lineage>
</organism>
<protein>
    <recommendedName>
        <fullName evidence="7">WRKY domain-containing protein</fullName>
    </recommendedName>
</protein>
<keyword evidence="4" id="KW-0804">Transcription</keyword>
<keyword evidence="9" id="KW-1185">Reference proteome</keyword>
<keyword evidence="5" id="KW-0539">Nucleus</keyword>
<accession>A0AAD4THF5</accession>
<feature type="region of interest" description="Disordered" evidence="6">
    <location>
        <begin position="185"/>
        <end position="206"/>
    </location>
</feature>
<dbReference type="SMART" id="SM00774">
    <property type="entry name" value="WRKY"/>
    <property type="match status" value="1"/>
</dbReference>
<evidence type="ECO:0000256" key="5">
    <source>
        <dbReference type="ARBA" id="ARBA00023242"/>
    </source>
</evidence>
<keyword evidence="2" id="KW-0805">Transcription regulation</keyword>
<dbReference type="InterPro" id="IPR003657">
    <property type="entry name" value="WRKY_dom"/>
</dbReference>
<dbReference type="PROSITE" id="PS50811">
    <property type="entry name" value="WRKY"/>
    <property type="match status" value="1"/>
</dbReference>
<dbReference type="GO" id="GO:0005634">
    <property type="term" value="C:nucleus"/>
    <property type="evidence" value="ECO:0007669"/>
    <property type="project" value="UniProtKB-SubCell"/>
</dbReference>
<keyword evidence="3" id="KW-0238">DNA-binding</keyword>
<dbReference type="InterPro" id="IPR036576">
    <property type="entry name" value="WRKY_dom_sf"/>
</dbReference>
<dbReference type="Proteomes" id="UP001202328">
    <property type="component" value="Unassembled WGS sequence"/>
</dbReference>
<evidence type="ECO:0000313" key="8">
    <source>
        <dbReference type="EMBL" id="KAI3955026.1"/>
    </source>
</evidence>
<comment type="subcellular location">
    <subcellularLocation>
        <location evidence="1">Nucleus</location>
    </subcellularLocation>
</comment>
<evidence type="ECO:0000256" key="6">
    <source>
        <dbReference type="SAM" id="MobiDB-lite"/>
    </source>
</evidence>
<dbReference type="SUPFAM" id="SSF118290">
    <property type="entry name" value="WRKY DNA-binding domain"/>
    <property type="match status" value="1"/>
</dbReference>
<name>A0AAD4THF5_9MAGN</name>
<dbReference type="GO" id="GO:0000976">
    <property type="term" value="F:transcription cis-regulatory region binding"/>
    <property type="evidence" value="ECO:0007669"/>
    <property type="project" value="TreeGrafter"/>
</dbReference>
<dbReference type="InterPro" id="IPR044810">
    <property type="entry name" value="WRKY_plant"/>
</dbReference>
<gene>
    <name evidence="8" type="ORF">MKW98_005029</name>
</gene>
<dbReference type="Pfam" id="PF03106">
    <property type="entry name" value="WRKY"/>
    <property type="match status" value="1"/>
</dbReference>
<dbReference type="PANTHER" id="PTHR32096:SF133">
    <property type="entry name" value="WRKY TRANSCRIPTION FACTOR 41-RELATED"/>
    <property type="match status" value="1"/>
</dbReference>
<feature type="compositionally biased region" description="Polar residues" evidence="6">
    <location>
        <begin position="75"/>
        <end position="93"/>
    </location>
</feature>
<sequence length="334" mass="37330">MENNTSMSLLDHQKALIVNQLTQTKELLNQLQFGVDVTSTTVKLLLPRILSSFKSSLSMLSGINSEAGFQVTGLSPSSVIRSPRSNSNLNGNPSKKRKTLPSWTEQVRACERSGLEEPVYDGYSWRKYGHKDIYGANHPRGYYRCTHKNSQGCLATKQVQRTDTDTSIFSVMYLGRHTCIQASHLQPGQPQKKLEQLDKKQKRKSQETLIDFQTGGHVNTKDFNTTQAVLRSPSFSCPSASIPIPCQEKESNTNIFSSQLTPDNHFMSSPLSSPSTSGSNSIFSPYRVNNIEGGHDLQTSDYDLCEFESALPLALDSSDLYLDWDWDSFDGFCF</sequence>
<dbReference type="PANTHER" id="PTHR32096">
    <property type="entry name" value="WRKY TRANSCRIPTION FACTOR 30-RELATED-RELATED"/>
    <property type="match status" value="1"/>
</dbReference>
<dbReference type="EMBL" id="JAJJMB010001820">
    <property type="protein sequence ID" value="KAI3955026.1"/>
    <property type="molecule type" value="Genomic_DNA"/>
</dbReference>